<sequence>MHGPAALGFAGQAHSHKVTAKSNQSLSDGSGRAGEEAGARTTSIQRICKMIGLLLAGSV</sequence>
<evidence type="ECO:0000256" key="1">
    <source>
        <dbReference type="SAM" id="MobiDB-lite"/>
    </source>
</evidence>
<gene>
    <name evidence="2" type="ORF">KF715C_ch31110</name>
</gene>
<feature type="region of interest" description="Disordered" evidence="1">
    <location>
        <begin position="1"/>
        <end position="41"/>
    </location>
</feature>
<organism evidence="2 3">
    <name type="scientific">Pseudomonas putida</name>
    <name type="common">Arthrobacter siderocapsulatus</name>
    <dbReference type="NCBI Taxonomy" id="303"/>
    <lineage>
        <taxon>Bacteria</taxon>
        <taxon>Pseudomonadati</taxon>
        <taxon>Pseudomonadota</taxon>
        <taxon>Gammaproteobacteria</taxon>
        <taxon>Pseudomonadales</taxon>
        <taxon>Pseudomonadaceae</taxon>
        <taxon>Pseudomonas</taxon>
    </lineage>
</organism>
<evidence type="ECO:0000313" key="2">
    <source>
        <dbReference type="EMBL" id="BAW23684.1"/>
    </source>
</evidence>
<evidence type="ECO:0000313" key="3">
    <source>
        <dbReference type="Proteomes" id="UP000218731"/>
    </source>
</evidence>
<proteinExistence type="predicted"/>
<name>A0A1L7NDZ8_PSEPU</name>
<protein>
    <submittedName>
        <fullName evidence="2">Uncharacterized protein</fullName>
    </submittedName>
</protein>
<dbReference type="Proteomes" id="UP000218731">
    <property type="component" value="Chromosome 1"/>
</dbReference>
<dbReference type="AlphaFoldDB" id="A0A1L7NDZ8"/>
<dbReference type="EMBL" id="AP015029">
    <property type="protein sequence ID" value="BAW23684.1"/>
    <property type="molecule type" value="Genomic_DNA"/>
</dbReference>
<reference evidence="2 3" key="1">
    <citation type="submission" date="2015-11" db="EMBL/GenBank/DDBJ databases">
        <title>Complete genome sequencing of a biphenyl-degrading bacterium, Pseudomonas putida KF715 (=NBRC110667).</title>
        <authorList>
            <person name="Suenaga H."/>
            <person name="Fujihara N."/>
            <person name="Watanabe T."/>
            <person name="Hirose J."/>
            <person name="Kimura N."/>
            <person name="Yamazoe A."/>
            <person name="Hosoyama A."/>
            <person name="Shimodaira J."/>
            <person name="Furukawa K."/>
        </authorList>
    </citation>
    <scope>NUCLEOTIDE SEQUENCE [LARGE SCALE GENOMIC DNA]</scope>
    <source>
        <strain evidence="2 3">KF715</strain>
    </source>
</reference>
<accession>A0A1L7NDZ8</accession>